<dbReference type="FunFam" id="1.20.1270.60:FF:000014">
    <property type="entry name" value="Protein hob3, variant"/>
    <property type="match status" value="1"/>
</dbReference>
<evidence type="ECO:0000256" key="3">
    <source>
        <dbReference type="ARBA" id="ARBA00023212"/>
    </source>
</evidence>
<organism evidence="6 7">
    <name type="scientific">Candida metapsilosis</name>
    <dbReference type="NCBI Taxonomy" id="273372"/>
    <lineage>
        <taxon>Eukaryota</taxon>
        <taxon>Fungi</taxon>
        <taxon>Dikarya</taxon>
        <taxon>Ascomycota</taxon>
        <taxon>Saccharomycotina</taxon>
        <taxon>Pichiomycetes</taxon>
        <taxon>Debaryomycetaceae</taxon>
        <taxon>Candida/Lodderomyces clade</taxon>
        <taxon>Candida</taxon>
    </lineage>
</organism>
<dbReference type="SUPFAM" id="SSF103657">
    <property type="entry name" value="BAR/IMD domain-like"/>
    <property type="match status" value="1"/>
</dbReference>
<dbReference type="GeneID" id="93651287"/>
<evidence type="ECO:0000256" key="4">
    <source>
        <dbReference type="SAM" id="Coils"/>
    </source>
</evidence>
<feature type="coiled-coil region" evidence="4">
    <location>
        <begin position="176"/>
        <end position="203"/>
    </location>
</feature>
<keyword evidence="2" id="KW-0963">Cytoplasm</keyword>
<dbReference type="RefSeq" id="XP_067549893.1">
    <property type="nucleotide sequence ID" value="XM_067691537.1"/>
</dbReference>
<evidence type="ECO:0000256" key="1">
    <source>
        <dbReference type="ARBA" id="ARBA00004245"/>
    </source>
</evidence>
<name>A0A8H7ZF13_9ASCO</name>
<dbReference type="InterPro" id="IPR046982">
    <property type="entry name" value="BIN3/RVS161-like"/>
</dbReference>
<feature type="domain" description="BAR" evidence="5">
    <location>
        <begin position="17"/>
        <end position="257"/>
    </location>
</feature>
<accession>A0A8H7ZF13</accession>
<dbReference type="InterPro" id="IPR027267">
    <property type="entry name" value="AH/BAR_dom_sf"/>
</dbReference>
<dbReference type="SMART" id="SM00721">
    <property type="entry name" value="BAR"/>
    <property type="match status" value="1"/>
</dbReference>
<comment type="caution">
    <text evidence="6">The sequence shown here is derived from an EMBL/GenBank/DDBJ whole genome shotgun (WGS) entry which is preliminary data.</text>
</comment>
<dbReference type="InterPro" id="IPR004148">
    <property type="entry name" value="BAR_dom"/>
</dbReference>
<evidence type="ECO:0000313" key="7">
    <source>
        <dbReference type="Proteomes" id="UP000669133"/>
    </source>
</evidence>
<dbReference type="GO" id="GO:0051666">
    <property type="term" value="P:actin cortical patch localization"/>
    <property type="evidence" value="ECO:0007669"/>
    <property type="project" value="InterPro"/>
</dbReference>
<gene>
    <name evidence="6" type="ORF">I9W82_002658</name>
</gene>
<dbReference type="GO" id="GO:0097320">
    <property type="term" value="P:plasma membrane tubulation"/>
    <property type="evidence" value="ECO:0007669"/>
    <property type="project" value="TreeGrafter"/>
</dbReference>
<dbReference type="OrthoDB" id="446293at2759"/>
<proteinExistence type="predicted"/>
<dbReference type="Pfam" id="PF03114">
    <property type="entry name" value="BAR"/>
    <property type="match status" value="1"/>
</dbReference>
<dbReference type="Proteomes" id="UP000669133">
    <property type="component" value="Unassembled WGS sequence"/>
</dbReference>
<evidence type="ECO:0000256" key="2">
    <source>
        <dbReference type="ARBA" id="ARBA00022490"/>
    </source>
</evidence>
<dbReference type="EMBL" id="JAEOAQ010000002">
    <property type="protein sequence ID" value="KAG5420777.1"/>
    <property type="molecule type" value="Genomic_DNA"/>
</dbReference>
<dbReference type="PANTHER" id="PTHR47174:SF3">
    <property type="entry name" value="BRIDGING INTEGRATOR 3"/>
    <property type="match status" value="1"/>
</dbReference>
<dbReference type="GO" id="GO:0008289">
    <property type="term" value="F:lipid binding"/>
    <property type="evidence" value="ECO:0007669"/>
    <property type="project" value="TreeGrafter"/>
</dbReference>
<reference evidence="6 7" key="1">
    <citation type="submission" date="2020-12" db="EMBL/GenBank/DDBJ databases">
        <title>Effect of drift, selection, and recombination on the evolution of hybrid genomes in Candida yeast pathogens.</title>
        <authorList>
            <person name="Mixao V."/>
            <person name="Ksiezopolska E."/>
            <person name="Saus E."/>
            <person name="Boekhout T."/>
            <person name="Gacser A."/>
            <person name="Gabaldon T."/>
        </authorList>
    </citation>
    <scope>NUCLEOTIDE SEQUENCE [LARGE SCALE GENOMIC DNA]</scope>
    <source>
        <strain evidence="6 7">BP57</strain>
    </source>
</reference>
<comment type="subcellular location">
    <subcellularLocation>
        <location evidence="1">Cytoplasm</location>
        <location evidence="1">Cytoskeleton</location>
    </subcellularLocation>
</comment>
<protein>
    <submittedName>
        <fullName evidence="6">Hob3</fullName>
    </submittedName>
</protein>
<dbReference type="GO" id="GO:0006897">
    <property type="term" value="P:endocytosis"/>
    <property type="evidence" value="ECO:0007669"/>
    <property type="project" value="InterPro"/>
</dbReference>
<dbReference type="GO" id="GO:0030479">
    <property type="term" value="C:actin cortical patch"/>
    <property type="evidence" value="ECO:0007669"/>
    <property type="project" value="TreeGrafter"/>
</dbReference>
<sequence>MSWIGLKKAINRAGTQVMLKAGQIEQTVDKEFEFEEKRYRVMESNSIALQKKLRSYLESLKMLTKSQLNIAELIDSFYGQESHMPHHFTNPITETEFDLFQNLSGEYFSTLQKLNNQVIKDLEQPYNQTVLNPIARFNSYYVEINEAIKKRNHKLLDYDAMRNKLKKLIDTPQPEYSNYETKFKEVNDELIETESKYVEINEKLKTELPKLINMRIAFFDPSFESFVKIQLRFFNENYQYFHDLQSKLDAKTKMDYAEGKLDEKIDDVLSKMRALDITGKDNHIS</sequence>
<keyword evidence="7" id="KW-1185">Reference proteome</keyword>
<dbReference type="GO" id="GO:1990528">
    <property type="term" value="C:Rvs161p-Rvs167p complex"/>
    <property type="evidence" value="ECO:0007669"/>
    <property type="project" value="TreeGrafter"/>
</dbReference>
<keyword evidence="3" id="KW-0206">Cytoskeleton</keyword>
<dbReference type="PANTHER" id="PTHR47174">
    <property type="entry name" value="BRIDGING INTEGRATOR 3"/>
    <property type="match status" value="1"/>
</dbReference>
<dbReference type="AlphaFoldDB" id="A0A8H7ZF13"/>
<dbReference type="Gene3D" id="1.20.1270.60">
    <property type="entry name" value="Arfaptin homology (AH) domain/BAR domain"/>
    <property type="match status" value="1"/>
</dbReference>
<evidence type="ECO:0000259" key="5">
    <source>
        <dbReference type="PROSITE" id="PS51021"/>
    </source>
</evidence>
<evidence type="ECO:0000313" key="6">
    <source>
        <dbReference type="EMBL" id="KAG5420777.1"/>
    </source>
</evidence>
<keyword evidence="4" id="KW-0175">Coiled coil</keyword>
<dbReference type="PROSITE" id="PS51021">
    <property type="entry name" value="BAR"/>
    <property type="match status" value="1"/>
</dbReference>
<dbReference type="GO" id="GO:0043332">
    <property type="term" value="C:mating projection tip"/>
    <property type="evidence" value="ECO:0007669"/>
    <property type="project" value="TreeGrafter"/>
</dbReference>
<dbReference type="GO" id="GO:0031097">
    <property type="term" value="C:medial cortex"/>
    <property type="evidence" value="ECO:0007669"/>
    <property type="project" value="TreeGrafter"/>
</dbReference>